<reference evidence="2 3" key="1">
    <citation type="submission" date="2018-04" db="EMBL/GenBank/DDBJ databases">
        <title>Genomic Encyclopedia of Archaeal and Bacterial Type Strains, Phase II (KMG-II): from individual species to whole genera.</title>
        <authorList>
            <person name="Goeker M."/>
        </authorList>
    </citation>
    <scope>NUCLEOTIDE SEQUENCE [LARGE SCALE GENOMIC DNA]</scope>
    <source>
        <strain evidence="2 3">DSM 26809</strain>
    </source>
</reference>
<comment type="caution">
    <text evidence="2">The sequence shown here is derived from an EMBL/GenBank/DDBJ whole genome shotgun (WGS) entry which is preliminary data.</text>
</comment>
<feature type="region of interest" description="Disordered" evidence="1">
    <location>
        <begin position="85"/>
        <end position="109"/>
    </location>
</feature>
<proteinExistence type="predicted"/>
<dbReference type="Proteomes" id="UP000244168">
    <property type="component" value="Unassembled WGS sequence"/>
</dbReference>
<evidence type="ECO:0000313" key="3">
    <source>
        <dbReference type="Proteomes" id="UP000244168"/>
    </source>
</evidence>
<gene>
    <name evidence="2" type="ORF">C8P68_10553</name>
</gene>
<keyword evidence="3" id="KW-1185">Reference proteome</keyword>
<evidence type="ECO:0000313" key="2">
    <source>
        <dbReference type="EMBL" id="PTQ95548.1"/>
    </source>
</evidence>
<evidence type="ECO:0000256" key="1">
    <source>
        <dbReference type="SAM" id="MobiDB-lite"/>
    </source>
</evidence>
<dbReference type="OrthoDB" id="799527at2"/>
<protein>
    <submittedName>
        <fullName evidence="2">Uncharacterized protein</fullName>
    </submittedName>
</protein>
<sequence length="182" mass="20178">MIDPIEFKIETETGPRLITISPVNLTLGNGILYATGEYKLDEGNVGIGTITFKNAKSWDYDGFGDISKSDLAAIADFIRERDFTGKKAAAQSQPKKEEEEARYNSPADPSSSVINFLVYRDGAPVDVHVQMHYPTYDISLSGKPTAQLQQDHHSNWYVATGHLEDKLVQEIGRRITKAVMGD</sequence>
<name>A0A2T5J7V6_9SPHI</name>
<accession>A0A2T5J7V6</accession>
<organism evidence="2 3">
    <name type="scientific">Mucilaginibacter yixingensis</name>
    <dbReference type="NCBI Taxonomy" id="1295612"/>
    <lineage>
        <taxon>Bacteria</taxon>
        <taxon>Pseudomonadati</taxon>
        <taxon>Bacteroidota</taxon>
        <taxon>Sphingobacteriia</taxon>
        <taxon>Sphingobacteriales</taxon>
        <taxon>Sphingobacteriaceae</taxon>
        <taxon>Mucilaginibacter</taxon>
    </lineage>
</organism>
<dbReference type="EMBL" id="QAOQ01000005">
    <property type="protein sequence ID" value="PTQ95548.1"/>
    <property type="molecule type" value="Genomic_DNA"/>
</dbReference>
<dbReference type="RefSeq" id="WP_146166551.1">
    <property type="nucleotide sequence ID" value="NZ_CP160205.1"/>
</dbReference>
<dbReference type="AlphaFoldDB" id="A0A2T5J7V6"/>